<dbReference type="NCBIfam" id="TIGR01378">
    <property type="entry name" value="thi_PPkinase"/>
    <property type="match status" value="1"/>
</dbReference>
<dbReference type="RefSeq" id="WP_252443183.1">
    <property type="nucleotide sequence ID" value="NZ_JAMWYK010000003.1"/>
</dbReference>
<evidence type="ECO:0000256" key="3">
    <source>
        <dbReference type="ARBA" id="ARBA00022777"/>
    </source>
</evidence>
<dbReference type="GO" id="GO:0004788">
    <property type="term" value="F:thiamine diphosphokinase activity"/>
    <property type="evidence" value="ECO:0007669"/>
    <property type="project" value="UniProtKB-EC"/>
</dbReference>
<organism evidence="7 8">
    <name type="scientific">Fructobacillus apis</name>
    <dbReference type="NCBI Taxonomy" id="2935017"/>
    <lineage>
        <taxon>Bacteria</taxon>
        <taxon>Bacillati</taxon>
        <taxon>Bacillota</taxon>
        <taxon>Bacilli</taxon>
        <taxon>Lactobacillales</taxon>
        <taxon>Lactobacillaceae</taxon>
        <taxon>Fructobacillus</taxon>
    </lineage>
</organism>
<evidence type="ECO:0000259" key="6">
    <source>
        <dbReference type="SMART" id="SM00983"/>
    </source>
</evidence>
<dbReference type="PANTHER" id="PTHR41299">
    <property type="entry name" value="THIAMINE PYROPHOSPHOKINASE"/>
    <property type="match status" value="1"/>
</dbReference>
<accession>A0ABT0ZQH2</accession>
<dbReference type="Gene3D" id="3.40.50.10240">
    <property type="entry name" value="Thiamin pyrophosphokinase, catalytic domain"/>
    <property type="match status" value="1"/>
</dbReference>
<dbReference type="InterPro" id="IPR007373">
    <property type="entry name" value="Thiamin_PyroPKinase_B1-bd"/>
</dbReference>
<keyword evidence="1 7" id="KW-0808">Transferase</keyword>
<evidence type="ECO:0000256" key="5">
    <source>
        <dbReference type="NCBIfam" id="TIGR01378"/>
    </source>
</evidence>
<name>A0ABT0ZQH2_9LACO</name>
<gene>
    <name evidence="7" type="ORF">NFX39_03865</name>
</gene>
<dbReference type="PANTHER" id="PTHR41299:SF1">
    <property type="entry name" value="THIAMINE PYROPHOSPHOKINASE"/>
    <property type="match status" value="1"/>
</dbReference>
<evidence type="ECO:0000256" key="1">
    <source>
        <dbReference type="ARBA" id="ARBA00022679"/>
    </source>
</evidence>
<dbReference type="EMBL" id="JAMWYK010000003">
    <property type="protein sequence ID" value="MCO0832225.1"/>
    <property type="molecule type" value="Genomic_DNA"/>
</dbReference>
<reference evidence="7 8" key="1">
    <citation type="submission" date="2022-06" db="EMBL/GenBank/DDBJ databases">
        <title>Fructobacillus taiwanensis sp. nov., isolated from the honeybee.</title>
        <authorList>
            <person name="Chen Y.-S."/>
            <person name="Wang L.-T."/>
            <person name="Lee Y.-S."/>
            <person name="Chang Y.-C."/>
            <person name="Wu H.-C."/>
            <person name="Liao C.-Y."/>
            <person name="Chen W.-H."/>
            <person name="Deng J.-N."/>
            <person name="Wang Y.-H."/>
        </authorList>
    </citation>
    <scope>NUCLEOTIDE SEQUENCE [LARGE SCALE GENOMIC DNA]</scope>
    <source>
        <strain evidence="7 8">W13</strain>
    </source>
</reference>
<keyword evidence="3" id="KW-0418">Kinase</keyword>
<dbReference type="SMART" id="SM00983">
    <property type="entry name" value="TPK_B1_binding"/>
    <property type="match status" value="1"/>
</dbReference>
<dbReference type="SUPFAM" id="SSF63999">
    <property type="entry name" value="Thiamin pyrophosphokinase, catalytic domain"/>
    <property type="match status" value="1"/>
</dbReference>
<evidence type="ECO:0000313" key="7">
    <source>
        <dbReference type="EMBL" id="MCO0832225.1"/>
    </source>
</evidence>
<protein>
    <recommendedName>
        <fullName evidence="5">Thiamine diphosphokinase</fullName>
        <ecNumber evidence="5">2.7.6.2</ecNumber>
    </recommendedName>
</protein>
<dbReference type="InterPro" id="IPR036759">
    <property type="entry name" value="TPK_catalytic_sf"/>
</dbReference>
<proteinExistence type="predicted"/>
<dbReference type="InterPro" id="IPR006282">
    <property type="entry name" value="Thi_PPkinase"/>
</dbReference>
<keyword evidence="4" id="KW-0067">ATP-binding</keyword>
<feature type="domain" description="Thiamin pyrophosphokinase thiamin-binding" evidence="6">
    <location>
        <begin position="144"/>
        <end position="208"/>
    </location>
</feature>
<evidence type="ECO:0000313" key="8">
    <source>
        <dbReference type="Proteomes" id="UP001523234"/>
    </source>
</evidence>
<sequence>MGKRINILAGGPKEKWPADLFEQNGDWIGADRGAYRLLKAGFPMVAAVGDFDSLNDEEKEELHGYLNDDQIKVYPPKKDYTDTQIALLAAFEHGAEDIVLYGATGGRLDHELSNLTIPTQDEFKHLAGHLSIVDNQNTITYLDVDHQVVNKQPGYKYLGFMPLGIVDNFKIIDALYPLTLEKNSGTMYSSNEFVGELVHTSFDCGIVLVTQSNG</sequence>
<dbReference type="InterPro" id="IPR007371">
    <property type="entry name" value="TPK_catalytic"/>
</dbReference>
<evidence type="ECO:0000256" key="4">
    <source>
        <dbReference type="ARBA" id="ARBA00022840"/>
    </source>
</evidence>
<dbReference type="CDD" id="cd07995">
    <property type="entry name" value="TPK"/>
    <property type="match status" value="1"/>
</dbReference>
<keyword evidence="2" id="KW-0547">Nucleotide-binding</keyword>
<dbReference type="EC" id="2.7.6.2" evidence="5"/>
<dbReference type="Proteomes" id="UP001523234">
    <property type="component" value="Unassembled WGS sequence"/>
</dbReference>
<dbReference type="Pfam" id="PF04265">
    <property type="entry name" value="TPK_B1_binding"/>
    <property type="match status" value="1"/>
</dbReference>
<dbReference type="Pfam" id="PF04263">
    <property type="entry name" value="TPK_catalytic"/>
    <property type="match status" value="1"/>
</dbReference>
<evidence type="ECO:0000256" key="2">
    <source>
        <dbReference type="ARBA" id="ARBA00022741"/>
    </source>
</evidence>
<comment type="caution">
    <text evidence="7">The sequence shown here is derived from an EMBL/GenBank/DDBJ whole genome shotgun (WGS) entry which is preliminary data.</text>
</comment>
<keyword evidence="8" id="KW-1185">Reference proteome</keyword>
<dbReference type="InterPro" id="IPR053149">
    <property type="entry name" value="TPK"/>
</dbReference>